<dbReference type="InterPro" id="IPR010393">
    <property type="entry name" value="DUF991_YecM-like"/>
</dbReference>
<gene>
    <name evidence="2" type="ORF">I2492_07160</name>
    <name evidence="1" type="ORF">I2493_07160</name>
</gene>
<dbReference type="Gene3D" id="3.10.180.10">
    <property type="entry name" value="2,3-Dihydroxybiphenyl 1,2-Dioxygenase, domain 1"/>
    <property type="match status" value="1"/>
</dbReference>
<organism evidence="2 3">
    <name type="scientific">Limnobaculum xujianqingii</name>
    <dbReference type="NCBI Taxonomy" id="2738837"/>
    <lineage>
        <taxon>Bacteria</taxon>
        <taxon>Pseudomonadati</taxon>
        <taxon>Pseudomonadota</taxon>
        <taxon>Gammaproteobacteria</taxon>
        <taxon>Enterobacterales</taxon>
        <taxon>Budviciaceae</taxon>
        <taxon>Limnobaculum</taxon>
    </lineage>
</organism>
<evidence type="ECO:0000313" key="3">
    <source>
        <dbReference type="Proteomes" id="UP000807542"/>
    </source>
</evidence>
<dbReference type="Pfam" id="PF06185">
    <property type="entry name" value="YecM"/>
    <property type="match status" value="1"/>
</dbReference>
<evidence type="ECO:0000313" key="4">
    <source>
        <dbReference type="Proteomes" id="UP001296969"/>
    </source>
</evidence>
<keyword evidence="4" id="KW-1185">Reference proteome</keyword>
<evidence type="ECO:0000313" key="1">
    <source>
        <dbReference type="EMBL" id="MBK5072790.1"/>
    </source>
</evidence>
<dbReference type="NCBIfam" id="NF008681">
    <property type="entry name" value="PRK11700.1-4"/>
    <property type="match status" value="1"/>
</dbReference>
<dbReference type="PANTHER" id="PTHR37519:SF1">
    <property type="entry name" value="DIHYDROXYBIPHENYL DIOXYGENASE DOMAIN-CONTAINING PROTEIN"/>
    <property type="match status" value="1"/>
</dbReference>
<dbReference type="Proteomes" id="UP001296969">
    <property type="component" value="Unassembled WGS sequence"/>
</dbReference>
<dbReference type="Proteomes" id="UP000807542">
    <property type="component" value="Unassembled WGS sequence"/>
</dbReference>
<accession>A0A9D7AHA1</accession>
<dbReference type="PANTHER" id="PTHR37519">
    <property type="match status" value="1"/>
</dbReference>
<sequence length="202" mass="23236">MNNSRLLLAYQRRGTEVPSFKDIAELSDLYQSLPTFVNKLHQLLTRLELSLETYYADHISVRCFQKTTADRWRQGLMQCGELMSEKIINGRPICLFNLHEPLQVGSWRIDCVELPYPGDKLYPQEDWEHVEWVVLGDVENFHQTALALFSDDILLMPQLKLKFSNPAGEGERLPNPTLAVTDNGVTVKFHPYSIQEVVKSES</sequence>
<dbReference type="GO" id="GO:0005829">
    <property type="term" value="C:cytosol"/>
    <property type="evidence" value="ECO:0007669"/>
    <property type="project" value="TreeGrafter"/>
</dbReference>
<evidence type="ECO:0000313" key="2">
    <source>
        <dbReference type="EMBL" id="MBK5176099.1"/>
    </source>
</evidence>
<protein>
    <submittedName>
        <fullName evidence="2">VOC family protein</fullName>
    </submittedName>
</protein>
<dbReference type="InterPro" id="IPR029068">
    <property type="entry name" value="Glyas_Bleomycin-R_OHBP_Dase"/>
</dbReference>
<reference evidence="2 4" key="1">
    <citation type="submission" date="2020-11" db="EMBL/GenBank/DDBJ databases">
        <title>Insectihabitans protaetiae gen. nov. sp. nov. and Insectihabitans allomyrinae sp. nov., isolated from larvae of Protaetia brevitarsis seulensis and Allomyrina dichotoma, respectively.</title>
        <authorList>
            <person name="Lee S.D."/>
            <person name="Byeon Y.-S."/>
            <person name="Kim S.-M."/>
            <person name="Yang H.L."/>
            <person name="Kim I.S."/>
        </authorList>
    </citation>
    <scope>NUCLEOTIDE SEQUENCE</scope>
    <source>
        <strain evidence="2">CWB-B4</strain>
        <strain evidence="1 4">CWB-B43</strain>
    </source>
</reference>
<name>A0A9D7AHA1_9GAMM</name>
<dbReference type="AlphaFoldDB" id="A0A9D7AHA1"/>
<dbReference type="SUPFAM" id="SSF54593">
    <property type="entry name" value="Glyoxalase/Bleomycin resistance protein/Dihydroxybiphenyl dioxygenase"/>
    <property type="match status" value="1"/>
</dbReference>
<proteinExistence type="predicted"/>
<dbReference type="EMBL" id="JADRCQ010000001">
    <property type="protein sequence ID" value="MBK5072790.1"/>
    <property type="molecule type" value="Genomic_DNA"/>
</dbReference>
<dbReference type="EMBL" id="JADRCP010000001">
    <property type="protein sequence ID" value="MBK5176099.1"/>
    <property type="molecule type" value="Genomic_DNA"/>
</dbReference>
<comment type="caution">
    <text evidence="2">The sequence shown here is derived from an EMBL/GenBank/DDBJ whole genome shotgun (WGS) entry which is preliminary data.</text>
</comment>